<keyword evidence="3" id="KW-1185">Reference proteome</keyword>
<proteinExistence type="predicted"/>
<evidence type="ECO:0008006" key="4">
    <source>
        <dbReference type="Google" id="ProtNLM"/>
    </source>
</evidence>
<reference evidence="2 3" key="1">
    <citation type="journal article" date="2019" name="Int. J. Syst. Evol. Microbiol.">
        <title>The Global Catalogue of Microorganisms (GCM) 10K type strain sequencing project: providing services to taxonomists for standard genome sequencing and annotation.</title>
        <authorList>
            <consortium name="The Broad Institute Genomics Platform"/>
            <consortium name="The Broad Institute Genome Sequencing Center for Infectious Disease"/>
            <person name="Wu L."/>
            <person name="Ma J."/>
        </authorList>
    </citation>
    <scope>NUCLEOTIDE SEQUENCE [LARGE SCALE GENOMIC DNA]</scope>
    <source>
        <strain evidence="2 3">JCM 16373</strain>
    </source>
</reference>
<name>A0ABN3Q7Z7_9ACTN</name>
<gene>
    <name evidence="2" type="ORF">GCM10009863_36390</name>
</gene>
<organism evidence="2 3">
    <name type="scientific">Streptomyces axinellae</name>
    <dbReference type="NCBI Taxonomy" id="552788"/>
    <lineage>
        <taxon>Bacteria</taxon>
        <taxon>Bacillati</taxon>
        <taxon>Actinomycetota</taxon>
        <taxon>Actinomycetes</taxon>
        <taxon>Kitasatosporales</taxon>
        <taxon>Streptomycetaceae</taxon>
        <taxon>Streptomyces</taxon>
    </lineage>
</organism>
<dbReference type="Proteomes" id="UP001501447">
    <property type="component" value="Unassembled WGS sequence"/>
</dbReference>
<dbReference type="EMBL" id="BAAARJ010000011">
    <property type="protein sequence ID" value="GAA2619179.1"/>
    <property type="molecule type" value="Genomic_DNA"/>
</dbReference>
<sequence length="134" mass="15172">MRGGAGEELRPEPFRHEARRTERGRRRRQALADHAAGHLPGEGDVPAQARQTARFRVVIYLCAAPTSDVSEPRREGLGRAVELVEQRRAVAVLTPWRSMISTIPQEYDELARDVEKAGGFLHDMDSDRARPHRR</sequence>
<evidence type="ECO:0000256" key="1">
    <source>
        <dbReference type="SAM" id="MobiDB-lite"/>
    </source>
</evidence>
<protein>
    <recommendedName>
        <fullName evidence="4">Resolvase/invertase-type recombinase catalytic domain-containing protein</fullName>
    </recommendedName>
</protein>
<comment type="caution">
    <text evidence="2">The sequence shown here is derived from an EMBL/GenBank/DDBJ whole genome shotgun (WGS) entry which is preliminary data.</text>
</comment>
<feature type="region of interest" description="Disordered" evidence="1">
    <location>
        <begin position="1"/>
        <end position="45"/>
    </location>
</feature>
<feature type="compositionally biased region" description="Basic and acidic residues" evidence="1">
    <location>
        <begin position="1"/>
        <end position="21"/>
    </location>
</feature>
<evidence type="ECO:0000313" key="2">
    <source>
        <dbReference type="EMBL" id="GAA2619179.1"/>
    </source>
</evidence>
<accession>A0ABN3Q7Z7</accession>
<evidence type="ECO:0000313" key="3">
    <source>
        <dbReference type="Proteomes" id="UP001501447"/>
    </source>
</evidence>